<comment type="caution">
    <text evidence="2">The sequence shown here is derived from an EMBL/GenBank/DDBJ whole genome shotgun (WGS) entry which is preliminary data.</text>
</comment>
<dbReference type="InterPro" id="IPR033469">
    <property type="entry name" value="CYTH-like_dom_sf"/>
</dbReference>
<proteinExistence type="predicted"/>
<dbReference type="Gene3D" id="2.40.320.10">
    <property type="entry name" value="Hypothetical Protein Pfu-838710-001"/>
    <property type="match status" value="1"/>
</dbReference>
<keyword evidence="3" id="KW-1185">Reference proteome</keyword>
<dbReference type="SUPFAM" id="SSF55154">
    <property type="entry name" value="CYTH-like phosphatases"/>
    <property type="match status" value="1"/>
</dbReference>
<dbReference type="InterPro" id="IPR009195">
    <property type="entry name" value="Uncharacterised_YjbK"/>
</dbReference>
<dbReference type="Pfam" id="PF01928">
    <property type="entry name" value="CYTH"/>
    <property type="match status" value="1"/>
</dbReference>
<gene>
    <name evidence="2" type="ORF">D8M04_09380</name>
</gene>
<reference evidence="2 3" key="1">
    <citation type="submission" date="2018-10" db="EMBL/GenBank/DDBJ databases">
        <title>Oceanobacillus sp. YLB-02 draft genome.</title>
        <authorList>
            <person name="Yu L."/>
        </authorList>
    </citation>
    <scope>NUCLEOTIDE SEQUENCE [LARGE SCALE GENOMIC DNA]</scope>
    <source>
        <strain evidence="2 3">YLB-02</strain>
    </source>
</reference>
<dbReference type="Proteomes" id="UP000270219">
    <property type="component" value="Unassembled WGS sequence"/>
</dbReference>
<dbReference type="SMART" id="SM01118">
    <property type="entry name" value="CYTH"/>
    <property type="match status" value="1"/>
</dbReference>
<sequence length="190" mass="22636">MTQEIEIEFKNLLTKKEFDLLLSQLPFPMDGIKQTNYYFETDDFSLKSKGSALRIREKEGNYYLTLKEPHMLGLLETHEQITKEEAYKWRNNEFVPKATISKQLTNLGIVEKELRFLGELTTIRREIPYHGTLLVLDYSIYNNESDYELELEANNKDDGIYTFQQILDTFQIERKETPNKIERFYRSLLK</sequence>
<name>A0A498D8X1_9BACI</name>
<protein>
    <submittedName>
        <fullName evidence="2">CYTH domain-containing protein</fullName>
    </submittedName>
</protein>
<evidence type="ECO:0000259" key="1">
    <source>
        <dbReference type="PROSITE" id="PS51707"/>
    </source>
</evidence>
<dbReference type="EMBL" id="RCHR01000003">
    <property type="protein sequence ID" value="RLL45071.1"/>
    <property type="molecule type" value="Genomic_DNA"/>
</dbReference>
<dbReference type="PIRSF" id="PIRSF012526">
    <property type="entry name" value="CYTH_UCP012526"/>
    <property type="match status" value="1"/>
</dbReference>
<dbReference type="InterPro" id="IPR023577">
    <property type="entry name" value="CYTH_domain"/>
</dbReference>
<dbReference type="RefSeq" id="WP_121522660.1">
    <property type="nucleotide sequence ID" value="NZ_RCHR01000003.1"/>
</dbReference>
<organism evidence="2 3">
    <name type="scientific">Oceanobacillus piezotolerans</name>
    <dbReference type="NCBI Taxonomy" id="2448030"/>
    <lineage>
        <taxon>Bacteria</taxon>
        <taxon>Bacillati</taxon>
        <taxon>Bacillota</taxon>
        <taxon>Bacilli</taxon>
        <taxon>Bacillales</taxon>
        <taxon>Bacillaceae</taxon>
        <taxon>Oceanobacillus</taxon>
    </lineage>
</organism>
<dbReference type="PROSITE" id="PS51707">
    <property type="entry name" value="CYTH"/>
    <property type="match status" value="1"/>
</dbReference>
<evidence type="ECO:0000313" key="3">
    <source>
        <dbReference type="Proteomes" id="UP000270219"/>
    </source>
</evidence>
<dbReference type="AlphaFoldDB" id="A0A498D8X1"/>
<accession>A0A498D8X1</accession>
<evidence type="ECO:0000313" key="2">
    <source>
        <dbReference type="EMBL" id="RLL45071.1"/>
    </source>
</evidence>
<dbReference type="CDD" id="cd07762">
    <property type="entry name" value="CYTH-like_Pase_1"/>
    <property type="match status" value="1"/>
</dbReference>
<dbReference type="OrthoDB" id="384378at2"/>
<feature type="domain" description="CYTH" evidence="1">
    <location>
        <begin position="4"/>
        <end position="190"/>
    </location>
</feature>